<dbReference type="Gene3D" id="3.90.70.80">
    <property type="match status" value="1"/>
</dbReference>
<dbReference type="GO" id="GO:0005524">
    <property type="term" value="F:ATP binding"/>
    <property type="evidence" value="ECO:0007669"/>
    <property type="project" value="UniProtKB-KW"/>
</dbReference>
<dbReference type="InterPro" id="IPR027417">
    <property type="entry name" value="P-loop_NTPase"/>
</dbReference>
<comment type="catalytic activity">
    <reaction evidence="1">
        <text>ATP + H2O = ADP + phosphate + H(+)</text>
        <dbReference type="Rhea" id="RHEA:13065"/>
        <dbReference type="ChEBI" id="CHEBI:15377"/>
        <dbReference type="ChEBI" id="CHEBI:15378"/>
        <dbReference type="ChEBI" id="CHEBI:30616"/>
        <dbReference type="ChEBI" id="CHEBI:43474"/>
        <dbReference type="ChEBI" id="CHEBI:456216"/>
        <dbReference type="EC" id="5.6.2.3"/>
    </reaction>
</comment>
<dbReference type="GO" id="GO:0000723">
    <property type="term" value="P:telomere maintenance"/>
    <property type="evidence" value="ECO:0007669"/>
    <property type="project" value="InterPro"/>
</dbReference>
<dbReference type="OrthoDB" id="416437at2759"/>
<dbReference type="CDD" id="cd18809">
    <property type="entry name" value="SF1_C_RecD"/>
    <property type="match status" value="1"/>
</dbReference>
<feature type="domain" description="OTU" evidence="3">
    <location>
        <begin position="1720"/>
        <end position="1884"/>
    </location>
</feature>
<dbReference type="CDD" id="cd22744">
    <property type="entry name" value="OTU"/>
    <property type="match status" value="1"/>
</dbReference>
<keyword evidence="1" id="KW-0347">Helicase</keyword>
<dbReference type="Pfam" id="PF03810">
    <property type="entry name" value="IBN_N"/>
    <property type="match status" value="1"/>
</dbReference>
<comment type="caution">
    <text evidence="4">The sequence shown here is derived from an EMBL/GenBank/DDBJ whole genome shotgun (WGS) entry which is preliminary data.</text>
</comment>
<dbReference type="SMART" id="SM00913">
    <property type="entry name" value="IBN_N"/>
    <property type="match status" value="1"/>
</dbReference>
<keyword evidence="1" id="KW-0547">Nucleotide-binding</keyword>
<keyword evidence="1" id="KW-0234">DNA repair</keyword>
<dbReference type="PROSITE" id="PS50166">
    <property type="entry name" value="IMPORTIN_B_NT"/>
    <property type="match status" value="1"/>
</dbReference>
<evidence type="ECO:0000313" key="4">
    <source>
        <dbReference type="EMBL" id="VDH95420.1"/>
    </source>
</evidence>
<dbReference type="SUPFAM" id="SSF54001">
    <property type="entry name" value="Cysteine proteinases"/>
    <property type="match status" value="1"/>
</dbReference>
<protein>
    <recommendedName>
        <fullName evidence="1">ATP-dependent DNA helicase</fullName>
        <ecNumber evidence="1">5.6.2.3</ecNumber>
    </recommendedName>
</protein>
<dbReference type="InterPro" id="IPR051055">
    <property type="entry name" value="PIF1_helicase"/>
</dbReference>
<dbReference type="InterPro" id="IPR038765">
    <property type="entry name" value="Papain-like_cys_pep_sf"/>
</dbReference>
<dbReference type="Gene3D" id="3.40.50.300">
    <property type="entry name" value="P-loop containing nucleotide triphosphate hydrolases"/>
    <property type="match status" value="1"/>
</dbReference>
<dbReference type="Gene3D" id="1.25.10.10">
    <property type="entry name" value="Leucine-rich Repeat Variant"/>
    <property type="match status" value="1"/>
</dbReference>
<dbReference type="GO" id="GO:0006310">
    <property type="term" value="P:DNA recombination"/>
    <property type="evidence" value="ECO:0007669"/>
    <property type="project" value="UniProtKB-KW"/>
</dbReference>
<dbReference type="Pfam" id="PF14214">
    <property type="entry name" value="Helitron_like_N"/>
    <property type="match status" value="1"/>
</dbReference>
<dbReference type="GO" id="GO:0031267">
    <property type="term" value="F:small GTPase binding"/>
    <property type="evidence" value="ECO:0007669"/>
    <property type="project" value="InterPro"/>
</dbReference>
<dbReference type="GO" id="GO:0016787">
    <property type="term" value="F:hydrolase activity"/>
    <property type="evidence" value="ECO:0007669"/>
    <property type="project" value="UniProtKB-KW"/>
</dbReference>
<gene>
    <name evidence="4" type="ORF">MGAL_10B035605</name>
</gene>
<evidence type="ECO:0000313" key="5">
    <source>
        <dbReference type="Proteomes" id="UP000596742"/>
    </source>
</evidence>
<evidence type="ECO:0000259" key="3">
    <source>
        <dbReference type="PROSITE" id="PS50802"/>
    </source>
</evidence>
<keyword evidence="1" id="KW-0233">DNA recombination</keyword>
<dbReference type="InterPro" id="IPR011989">
    <property type="entry name" value="ARM-like"/>
</dbReference>
<evidence type="ECO:0000259" key="2">
    <source>
        <dbReference type="PROSITE" id="PS50166"/>
    </source>
</evidence>
<dbReference type="Proteomes" id="UP000596742">
    <property type="component" value="Unassembled WGS sequence"/>
</dbReference>
<dbReference type="GO" id="GO:0006886">
    <property type="term" value="P:intracellular protein transport"/>
    <property type="evidence" value="ECO:0007669"/>
    <property type="project" value="InterPro"/>
</dbReference>
<dbReference type="PROSITE" id="PS50802">
    <property type="entry name" value="OTU"/>
    <property type="match status" value="1"/>
</dbReference>
<keyword evidence="1" id="KW-0378">Hydrolase</keyword>
<dbReference type="GO" id="GO:0043139">
    <property type="term" value="F:5'-3' DNA helicase activity"/>
    <property type="evidence" value="ECO:0007669"/>
    <property type="project" value="UniProtKB-EC"/>
</dbReference>
<accession>A0A8B6BUT4</accession>
<keyword evidence="1" id="KW-0067">ATP-binding</keyword>
<dbReference type="SUPFAM" id="SSF48371">
    <property type="entry name" value="ARM repeat"/>
    <property type="match status" value="1"/>
</dbReference>
<keyword evidence="5" id="KW-1185">Reference proteome</keyword>
<dbReference type="EC" id="5.6.2.3" evidence="1"/>
<sequence length="1900" mass="216177">MEVNSIVEALRATMDINNREQAEKQLHEVHKIIGFSPLLLQVVMTEQLDMPVRQAGAIYLKNVLTQSWQEKEVENPGDPVPFSVHEQDRQQIRDNVIEAIIHAAGPIRSQLCVIVSHIIKCDYPGRWAVLPEKIATFIQSENPMQWMGALMTLYQMVKVYEYKRPDERKILDDAMGIMLPLIYQRISFMMQDQSEASVLLQKQILKIYYAFIQNFLPQDVLTKEVFTQWMEVIRQIVDRPVPEILIVLKPVQIKGAKKSKSCQLNHLERLQKIAIHTSSCISMIMPSSVCAMCGKILYANDIFYSEKDKILFPQVPIQPDSHYSITEKGSKISLCRQCSEFVKKSTAHYNFFNNFSCIPPCIKLLDNYGQYRKLSIGTLFCSTFRPQGYTYVHLHGKLSCGPSPAGKEGMLGILHNSEDIPSGNNVLKPALQWLKEHNFLYSSYLANFEIIPGHFTAKSVHNSFPGMPQCTTDITFEGTGQISQSEIKKSSGLIIPSENVVPPISNGDSYVVGESVSRTVHQSNGSDFQSTAKLFSSDENFEAKIFPHLFPDGHGSWSKQKQALTLGQYHKHRLMHVDRRWANDKFYLFFAFDRNMKQRILSYPKIPTLSNSNRKNHPTANEVGETKEVYDKYGHVLPASVTGSKGFWKKKWLDLVAMVRKLGPADLFVTLTANDGWDPLKSILSKYSKPQSILHPVDTTEYFFKRFEGIKPLLFGTNSVFGDVADHWYRIEAQNRGALHVHCLIWLKEGSNKDNLVSAQVPTTTDDFSNELAQKVKDYQIHNCRPNRCFRTKKGLATNQCKYGFPYSLRDDDGYAADNLRYEYKRLNPQDSRVVPYNPYILYVWDAHINVQHVTRSGLEKYLVKYVAKVEPTFGLTVKDNPVSSYFETRIVGAPEAAAAVMSHHFVSSTRQVIFIDTNLKSERSRVLKPYEQLQASDGDGTDIFIKGPRDFYEERPSNDICSNLTLVEYLSDFEIFTTRSKIPKNRQSTIYTDVQGRYVVQRIKSLIPRYRFLTPLDSEAFYFQTLLLNVSYRSENELLSQENTSQTYKEECYLRSLFDSSDALDIVFSEMKDRNFDPLQIAKMARRLLIEQISDEATLSRKIGGLELGVDVDLSDDILPQYNFIQHDITGDLHSTEVLKLLHWSKEAILKDKTSLVQRKNQMSSSQKKVFDCIMSGIDTQTLTFITGPGGCGKSFLLHTLVLQFEFSGLIVEVLGTTGNAALLINGRTVHSFFKLDPELNTSIGYNDNTWQAISLTDIIIIDEISMMTAEILEKISQICTQTCQNSKQNQHFGGKTVILFGDLLQLPAVTNNCSKTRQIYESVLWSEFLPLFLYENCRQADDQEYCQLLNRLRVGEQNLEDIKMLESRICGEGHPISKDCNNSTSSSSMVICSKHSLRNEINDMMQTRLLQSSKVYHLHARDCDFAGNEVSFQDTQVINNVKSVLPKTITIHEGAKVMITRNLNIQDHVVNGTVGYLKSVHKNVVMVQRLDSDELIPVSKVKQKVIIPFTKTPVYRIQYPLIVAYACTVHRMQGATLDSAFIHLDDSFFAPGQAYVALSRVKSLQGLHIIKFSTAAFKTNNEVCKMLWSAEKNGSLYVISSTDSSSNKTMLNEQACSNSSKLPQLEKSSCKKTISLNPSNMSNLSADNIVTTSTALSRRITVQLCRNISELQKSLTTHEFLLDQLADSLQQLTAVANPNLRVSGNVRRECHPTFLEHFVPIQTPPRGNCLWDMISISLCQQPKYMQALRILTVYTIIKHQNIFKSFLQSDNALSTLSIDEQYQQLILTARTPKQWGNEYHLYALCIILKRPIYIYSTFKVQEKFSHFRCTAEHLRNLFSSNSFEIGRHLKYVPDSKVVPSNTLGQPLCGFFKSSHYTAVLPRTDYPPNFVPQCSILPR</sequence>
<feature type="domain" description="Importin N-terminal" evidence="2">
    <location>
        <begin position="22"/>
        <end position="102"/>
    </location>
</feature>
<comment type="similarity">
    <text evidence="1">Belongs to the helicase family.</text>
</comment>
<dbReference type="InterPro" id="IPR001494">
    <property type="entry name" value="Importin-beta_N"/>
</dbReference>
<name>A0A8B6BUT4_MYTGA</name>
<proteinExistence type="inferred from homology"/>
<evidence type="ECO:0000256" key="1">
    <source>
        <dbReference type="RuleBase" id="RU363044"/>
    </source>
</evidence>
<dbReference type="InterPro" id="IPR016024">
    <property type="entry name" value="ARM-type_fold"/>
</dbReference>
<dbReference type="PANTHER" id="PTHR47642">
    <property type="entry name" value="ATP-DEPENDENT DNA HELICASE"/>
    <property type="match status" value="1"/>
</dbReference>
<dbReference type="Pfam" id="PF02338">
    <property type="entry name" value="OTU"/>
    <property type="match status" value="1"/>
</dbReference>
<dbReference type="InterPro" id="IPR025476">
    <property type="entry name" value="Helitron_helicase-like"/>
</dbReference>
<comment type="cofactor">
    <cofactor evidence="1">
        <name>Mg(2+)</name>
        <dbReference type="ChEBI" id="CHEBI:18420"/>
    </cofactor>
</comment>
<dbReference type="EMBL" id="UYJE01000689">
    <property type="protein sequence ID" value="VDH95420.1"/>
    <property type="molecule type" value="Genomic_DNA"/>
</dbReference>
<dbReference type="PANTHER" id="PTHR47642:SF5">
    <property type="entry name" value="ATP-DEPENDENT DNA HELICASE"/>
    <property type="match status" value="1"/>
</dbReference>
<dbReference type="SUPFAM" id="SSF52540">
    <property type="entry name" value="P-loop containing nucleoside triphosphate hydrolases"/>
    <property type="match status" value="2"/>
</dbReference>
<organism evidence="4 5">
    <name type="scientific">Mytilus galloprovincialis</name>
    <name type="common">Mediterranean mussel</name>
    <dbReference type="NCBI Taxonomy" id="29158"/>
    <lineage>
        <taxon>Eukaryota</taxon>
        <taxon>Metazoa</taxon>
        <taxon>Spiralia</taxon>
        <taxon>Lophotrochozoa</taxon>
        <taxon>Mollusca</taxon>
        <taxon>Bivalvia</taxon>
        <taxon>Autobranchia</taxon>
        <taxon>Pteriomorphia</taxon>
        <taxon>Mytilida</taxon>
        <taxon>Mytiloidea</taxon>
        <taxon>Mytilidae</taxon>
        <taxon>Mytilinae</taxon>
        <taxon>Mytilus</taxon>
    </lineage>
</organism>
<keyword evidence="1" id="KW-0227">DNA damage</keyword>
<reference evidence="4" key="1">
    <citation type="submission" date="2018-11" db="EMBL/GenBank/DDBJ databases">
        <authorList>
            <person name="Alioto T."/>
            <person name="Alioto T."/>
        </authorList>
    </citation>
    <scope>NUCLEOTIDE SEQUENCE</scope>
</reference>
<dbReference type="Pfam" id="PF05970">
    <property type="entry name" value="PIF1"/>
    <property type="match status" value="1"/>
</dbReference>
<dbReference type="GO" id="GO:0006281">
    <property type="term" value="P:DNA repair"/>
    <property type="evidence" value="ECO:0007669"/>
    <property type="project" value="UniProtKB-KW"/>
</dbReference>
<dbReference type="InterPro" id="IPR010285">
    <property type="entry name" value="DNA_helicase_pif1-like_DEAD"/>
</dbReference>
<dbReference type="InterPro" id="IPR003323">
    <property type="entry name" value="OTU_dom"/>
</dbReference>